<reference evidence="1" key="1">
    <citation type="submission" date="2016-04" db="EMBL/GenBank/DDBJ databases">
        <authorList>
            <person name="Evans L.H."/>
            <person name="Alamgir A."/>
            <person name="Owens N."/>
            <person name="Weber N.D."/>
            <person name="Virtaneva K."/>
            <person name="Barbian K."/>
            <person name="Babar A."/>
            <person name="Rosenke K."/>
        </authorList>
    </citation>
    <scope>NUCLEOTIDE SEQUENCE</scope>
    <source>
        <strain evidence="1">86-2</strain>
    </source>
</reference>
<gene>
    <name evidence="1" type="ORF">KL86DYS2_12074</name>
</gene>
<proteinExistence type="predicted"/>
<evidence type="ECO:0000313" key="1">
    <source>
        <dbReference type="EMBL" id="SBW01590.1"/>
    </source>
</evidence>
<dbReference type="SUPFAM" id="SSF81301">
    <property type="entry name" value="Nucleotidyltransferase"/>
    <property type="match status" value="1"/>
</dbReference>
<organism evidence="1">
    <name type="scientific">uncultured Dysgonomonas sp</name>
    <dbReference type="NCBI Taxonomy" id="206096"/>
    <lineage>
        <taxon>Bacteria</taxon>
        <taxon>Pseudomonadati</taxon>
        <taxon>Bacteroidota</taxon>
        <taxon>Bacteroidia</taxon>
        <taxon>Bacteroidales</taxon>
        <taxon>Dysgonomonadaceae</taxon>
        <taxon>Dysgonomonas</taxon>
        <taxon>environmental samples</taxon>
    </lineage>
</organism>
<dbReference type="EMBL" id="FLUL01000001">
    <property type="protein sequence ID" value="SBW01590.1"/>
    <property type="molecule type" value="Genomic_DNA"/>
</dbReference>
<protein>
    <recommendedName>
        <fullName evidence="2">Polymerase beta nucleotidyltransferase domain-containing protein</fullName>
    </recommendedName>
</protein>
<dbReference type="InterPro" id="IPR043519">
    <property type="entry name" value="NT_sf"/>
</dbReference>
<dbReference type="AlphaFoldDB" id="A0A212JQB3"/>
<accession>A0A212JQB3</accession>
<sequence>MEYLKEINLYLIDKPNGVDVFLFGSILRSNYFRDIDIALIYDESIIDIKFAIEYRKILKNTRWRN</sequence>
<evidence type="ECO:0008006" key="2">
    <source>
        <dbReference type="Google" id="ProtNLM"/>
    </source>
</evidence>
<name>A0A212JQB3_9BACT</name>